<organism evidence="3 4">
    <name type="scientific">Aureobasidium pullulans</name>
    <name type="common">Black yeast</name>
    <name type="synonym">Pullularia pullulans</name>
    <dbReference type="NCBI Taxonomy" id="5580"/>
    <lineage>
        <taxon>Eukaryota</taxon>
        <taxon>Fungi</taxon>
        <taxon>Dikarya</taxon>
        <taxon>Ascomycota</taxon>
        <taxon>Pezizomycotina</taxon>
        <taxon>Dothideomycetes</taxon>
        <taxon>Dothideomycetidae</taxon>
        <taxon>Dothideales</taxon>
        <taxon>Saccotheciaceae</taxon>
        <taxon>Aureobasidium</taxon>
    </lineage>
</organism>
<evidence type="ECO:0008006" key="5">
    <source>
        <dbReference type="Google" id="ProtNLM"/>
    </source>
</evidence>
<accession>A0ABR0TS62</accession>
<keyword evidence="4" id="KW-1185">Reference proteome</keyword>
<reference evidence="3 4" key="1">
    <citation type="submission" date="2023-11" db="EMBL/GenBank/DDBJ databases">
        <title>Draft genome sequence and annotation of the polyextremotolerant black yeast-like fungus Aureobasidium pullulans NRRL 62042.</title>
        <authorList>
            <person name="Dielentheis-Frenken M.R.E."/>
            <person name="Wibberg D."/>
            <person name="Blank L.M."/>
            <person name="Tiso T."/>
        </authorList>
    </citation>
    <scope>NUCLEOTIDE SEQUENCE [LARGE SCALE GENOMIC DNA]</scope>
    <source>
        <strain evidence="3 4">NRRL 62042</strain>
    </source>
</reference>
<proteinExistence type="predicted"/>
<dbReference type="Pfam" id="PF11735">
    <property type="entry name" value="CAP59_mtransfer"/>
    <property type="match status" value="1"/>
</dbReference>
<protein>
    <recommendedName>
        <fullName evidence="5">Glycosyltransferase family 69 protein</fullName>
    </recommendedName>
</protein>
<feature type="transmembrane region" description="Helical" evidence="2">
    <location>
        <begin position="82"/>
        <end position="105"/>
    </location>
</feature>
<sequence>MSAEYSLQSPSSQEDVHDHPSLFARPWYGRVSAIILTAITSLRTSSPVRYRALSNIDATDDHGRFAFHTASRFLGRPRFRHLIWIGFVALPCLIVATIFLVATLYPSYSHPPHHYDILRSKALISTEPGRVNIHREKIFIASSIYDKQGELASGPWAQNLLDLVDLLGPENVFLSVFEDDPANLARTSLEQFSQRVRCNSSIVAGHVDRASLPHIELPTGEKKLKRIEFLAHVRNRALLPLEDPESPAYSVHFDKLLYVNDVVFDPVDAANLMFSTNVDKNGKARYHAACAADFINPFKYYDTFATRDDQGNGMGVPIYPWFSSSDLSNSRKDVLDQKDAVRVRSCWGGMTVFNSARWFQTVGTHFDPGIAAMGPSHDTTSSPPRPGDISNYTTNTHLSRDSSSKKTEPIRFRAELDTYWDASECCLIHADLEAAIQRSGSSSADIYLNPYIRVAYNSRTFSLLHLSRRFERLFAPLQALLTARLGLPVKNPRRIQEAGEQYADMVWVFDDAAWNVSRNMSGGYRNVTRVALPGGFCGVEQLLVLGEGKEIRKWYKEVVDMPTLGR</sequence>
<evidence type="ECO:0000256" key="2">
    <source>
        <dbReference type="SAM" id="Phobius"/>
    </source>
</evidence>
<keyword evidence="2" id="KW-0472">Membrane</keyword>
<evidence type="ECO:0000313" key="3">
    <source>
        <dbReference type="EMBL" id="KAK6007289.1"/>
    </source>
</evidence>
<name>A0ABR0TS62_AURPU</name>
<dbReference type="PANTHER" id="PTHR34144:SF8">
    <property type="entry name" value="GLYCOSYLTRANSFERASE FAMILY 69 PROTEIN"/>
    <property type="match status" value="1"/>
</dbReference>
<dbReference type="PANTHER" id="PTHR34144">
    <property type="entry name" value="CHROMOSOME 8, WHOLE GENOME SHOTGUN SEQUENCE"/>
    <property type="match status" value="1"/>
</dbReference>
<keyword evidence="2" id="KW-0812">Transmembrane</keyword>
<gene>
    <name evidence="3" type="ORF">QM012_006297</name>
</gene>
<keyword evidence="2" id="KW-1133">Transmembrane helix</keyword>
<dbReference type="EMBL" id="JASGXD010000003">
    <property type="protein sequence ID" value="KAK6007289.1"/>
    <property type="molecule type" value="Genomic_DNA"/>
</dbReference>
<evidence type="ECO:0000313" key="4">
    <source>
        <dbReference type="Proteomes" id="UP001341245"/>
    </source>
</evidence>
<dbReference type="Proteomes" id="UP001341245">
    <property type="component" value="Unassembled WGS sequence"/>
</dbReference>
<comment type="caution">
    <text evidence="3">The sequence shown here is derived from an EMBL/GenBank/DDBJ whole genome shotgun (WGS) entry which is preliminary data.</text>
</comment>
<feature type="region of interest" description="Disordered" evidence="1">
    <location>
        <begin position="373"/>
        <end position="404"/>
    </location>
</feature>
<dbReference type="InterPro" id="IPR021047">
    <property type="entry name" value="Mannosyltransferase_CMT1"/>
</dbReference>
<evidence type="ECO:0000256" key="1">
    <source>
        <dbReference type="SAM" id="MobiDB-lite"/>
    </source>
</evidence>